<dbReference type="PANTHER" id="PTHR12484:SF1">
    <property type="entry name" value="A-KINASE ANCHOR PROTEIN 17B"/>
    <property type="match status" value="1"/>
</dbReference>
<protein>
    <recommendedName>
        <fullName evidence="4">RRM domain-containing protein</fullName>
    </recommendedName>
</protein>
<evidence type="ECO:0000313" key="2">
    <source>
        <dbReference type="EMBL" id="GCB64473.1"/>
    </source>
</evidence>
<evidence type="ECO:0000313" key="3">
    <source>
        <dbReference type="Proteomes" id="UP000288216"/>
    </source>
</evidence>
<dbReference type="STRING" id="75743.A0A401NU99"/>
<dbReference type="SUPFAM" id="SSF54928">
    <property type="entry name" value="RNA-binding domain, RBD"/>
    <property type="match status" value="1"/>
</dbReference>
<dbReference type="Pfam" id="PF25015">
    <property type="entry name" value="RBD_AKAP-17A"/>
    <property type="match status" value="1"/>
</dbReference>
<dbReference type="EMBL" id="BFAA01008056">
    <property type="protein sequence ID" value="GCB64473.1"/>
    <property type="molecule type" value="Genomic_DNA"/>
</dbReference>
<sequence>MVQQLSNHRRTRELNVAMAATRLFDTSDAVELFAPQCLYLKPIARLTISVVFPEFKISPRLISNWEVMEILKKMAYPDQITSLKVSRSTMDFIRFEAEVENKNQVQTVWEKFNNKTIKVNGINETAKVLAVVTQVNFPSPCDWESFFQTADCMNEVLPGERPDTIHVEGLPCKWLSSKQLNREKPMEEILQKVFGRFGEIRNVDIPMLDPYREEMTGKKFNTFSLGGLPTFEAYIQYLDCAGFVKAMKSLRGMKLMHKGDDGKALACNIKVTFDTTKHLSDSAIEKRNLERLKLQELEKQREEQKRRDKEEEQAKEAERKRREDERERERRRKEKLRRREHRQKEREERHHLRKQWKIKLGNEKEQKEATAWEDRKLVLAQRKLDSYRLLTVLLHSAKLFLQKEGSFWKRQLPQSHTTNCYQKKVKRQHVEEKEERKPGEDAGGKKSFQKMETEEWKKIKMLHKNPNEEKHKSLTGANEPLTSQTYNFPFTTSLIDVAPADSKERHGPVRGKDTTSREFGSLQITVTHDCGAHIHHNYPCNGHSRKVTTVDQQIRHQLYDYEDFVSCLLDYHQLACPLNLSGASICHGTLGDHSEWRRIVSSDGESFRIDLTNKSSHLCTKVSITPQNRWRDYDDSNYRWTITISESSAKQKASSSSTNHQLKEYDREFQLQWKDSGSQLDFRKDFAGVSQLHLKDIVGHSEKSCAFSIHDLKSQEGKCVSNPEKLYSSTKDLWIPSHSGSKEPWKNPTTNWKISIKNSQNDLARPTLEDSDQSWNSVREYNSQLKSHCKVTKIEPDCSNQETTNELKQSNKAVRHIHKDNGCEFSAVHSWSNYESGIPQEASNHKPNKKSQSYSNDVQPAAGGFRSELKYPWKEQKVDTSKPCPGYQREDLWNGAGSGKRLNNELDVDDQLSSWSEVLSDEAEHRKKEGNAMITVHPKDQHCKRKHHLMDSNRDMKIHWEGFPASTQPTKDEFVDNYCSYERGFGIHHGCSGDYSWPHERDFGHHFRSQIGANGNQTYVPKELGFGHGLYDDNRSEQKMKKLENDTNKFLHHK</sequence>
<feature type="region of interest" description="Disordered" evidence="1">
    <location>
        <begin position="299"/>
        <end position="352"/>
    </location>
</feature>
<dbReference type="AlphaFoldDB" id="A0A401NU99"/>
<feature type="region of interest" description="Disordered" evidence="1">
    <location>
        <begin position="837"/>
        <end position="899"/>
    </location>
</feature>
<name>A0A401NU99_SCYTO</name>
<dbReference type="OrthoDB" id="1918237at2759"/>
<dbReference type="Proteomes" id="UP000288216">
    <property type="component" value="Unassembled WGS sequence"/>
</dbReference>
<dbReference type="InterPro" id="IPR056852">
    <property type="entry name" value="AK17A/B"/>
</dbReference>
<feature type="compositionally biased region" description="Basic residues" evidence="1">
    <location>
        <begin position="329"/>
        <end position="341"/>
    </location>
</feature>
<accession>A0A401NU99</accession>
<feature type="compositionally biased region" description="Basic and acidic residues" evidence="1">
    <location>
        <begin position="867"/>
        <end position="880"/>
    </location>
</feature>
<evidence type="ECO:0000256" key="1">
    <source>
        <dbReference type="SAM" id="MobiDB-lite"/>
    </source>
</evidence>
<dbReference type="OMA" id="LISNWEV"/>
<comment type="caution">
    <text evidence="2">The sequence shown here is derived from an EMBL/GenBank/DDBJ whole genome shotgun (WGS) entry which is preliminary data.</text>
</comment>
<gene>
    <name evidence="2" type="ORF">scyTo_0014776</name>
</gene>
<proteinExistence type="predicted"/>
<organism evidence="2 3">
    <name type="scientific">Scyliorhinus torazame</name>
    <name type="common">Cloudy catshark</name>
    <name type="synonym">Catulus torazame</name>
    <dbReference type="NCBI Taxonomy" id="75743"/>
    <lineage>
        <taxon>Eukaryota</taxon>
        <taxon>Metazoa</taxon>
        <taxon>Chordata</taxon>
        <taxon>Craniata</taxon>
        <taxon>Vertebrata</taxon>
        <taxon>Chondrichthyes</taxon>
        <taxon>Elasmobranchii</taxon>
        <taxon>Galeomorphii</taxon>
        <taxon>Galeoidea</taxon>
        <taxon>Carcharhiniformes</taxon>
        <taxon>Scyliorhinidae</taxon>
        <taxon>Scyliorhinus</taxon>
    </lineage>
</organism>
<dbReference type="CDD" id="cd12264">
    <property type="entry name" value="RRM_AKAP17A"/>
    <property type="match status" value="1"/>
</dbReference>
<keyword evidence="3" id="KW-1185">Reference proteome</keyword>
<evidence type="ECO:0008006" key="4">
    <source>
        <dbReference type="Google" id="ProtNLM"/>
    </source>
</evidence>
<dbReference type="PANTHER" id="PTHR12484">
    <property type="entry name" value="B-LYMPHOCYTE ANTIGEN-RELATED"/>
    <property type="match status" value="1"/>
</dbReference>
<feature type="compositionally biased region" description="Basic and acidic residues" evidence="1">
    <location>
        <begin position="428"/>
        <end position="449"/>
    </location>
</feature>
<feature type="region of interest" description="Disordered" evidence="1">
    <location>
        <begin position="419"/>
        <end position="449"/>
    </location>
</feature>
<feature type="compositionally biased region" description="Basic and acidic residues" evidence="1">
    <location>
        <begin position="299"/>
        <end position="328"/>
    </location>
</feature>
<reference evidence="2 3" key="1">
    <citation type="journal article" date="2018" name="Nat. Ecol. Evol.">
        <title>Shark genomes provide insights into elasmobranch evolution and the origin of vertebrates.</title>
        <authorList>
            <person name="Hara Y"/>
            <person name="Yamaguchi K"/>
            <person name="Onimaru K"/>
            <person name="Kadota M"/>
            <person name="Koyanagi M"/>
            <person name="Keeley SD"/>
            <person name="Tatsumi K"/>
            <person name="Tanaka K"/>
            <person name="Motone F"/>
            <person name="Kageyama Y"/>
            <person name="Nozu R"/>
            <person name="Adachi N"/>
            <person name="Nishimura O"/>
            <person name="Nakagawa R"/>
            <person name="Tanegashima C"/>
            <person name="Kiyatake I"/>
            <person name="Matsumoto R"/>
            <person name="Murakumo K"/>
            <person name="Nishida K"/>
            <person name="Terakita A"/>
            <person name="Kuratani S"/>
            <person name="Sato K"/>
            <person name="Hyodo S Kuraku.S."/>
        </authorList>
    </citation>
    <scope>NUCLEOTIDE SEQUENCE [LARGE SCALE GENOMIC DNA]</scope>
</reference>
<dbReference type="GO" id="GO:0003676">
    <property type="term" value="F:nucleic acid binding"/>
    <property type="evidence" value="ECO:0007669"/>
    <property type="project" value="InterPro"/>
</dbReference>
<dbReference type="InterPro" id="IPR035979">
    <property type="entry name" value="RBD_domain_sf"/>
</dbReference>